<name>A0ABR2HUG0_9EUKA</name>
<comment type="caution">
    <text evidence="11">The sequence shown here is derived from an EMBL/GenBank/DDBJ whole genome shotgun (WGS) entry which is preliminary data.</text>
</comment>
<evidence type="ECO:0000313" key="11">
    <source>
        <dbReference type="EMBL" id="KAK8852658.1"/>
    </source>
</evidence>
<proteinExistence type="inferred from homology"/>
<dbReference type="InterPro" id="IPR002524">
    <property type="entry name" value="Cation_efflux"/>
</dbReference>
<keyword evidence="12" id="KW-1185">Reference proteome</keyword>
<dbReference type="Pfam" id="PF01545">
    <property type="entry name" value="Cation_efflux"/>
    <property type="match status" value="1"/>
</dbReference>
<dbReference type="InterPro" id="IPR027470">
    <property type="entry name" value="Cation_efflux_CTD"/>
</dbReference>
<dbReference type="NCBIfam" id="TIGR01297">
    <property type="entry name" value="CDF"/>
    <property type="match status" value="1"/>
</dbReference>
<keyword evidence="7 8" id="KW-0472">Membrane</keyword>
<dbReference type="PANTHER" id="PTHR45820:SF4">
    <property type="entry name" value="ZINC TRANSPORTER 63C, ISOFORM F"/>
    <property type="match status" value="1"/>
</dbReference>
<dbReference type="Gene3D" id="1.20.1510.10">
    <property type="entry name" value="Cation efflux protein transmembrane domain"/>
    <property type="match status" value="1"/>
</dbReference>
<keyword evidence="6 8" id="KW-1133">Transmembrane helix</keyword>
<comment type="similarity">
    <text evidence="2">Belongs to the cation diffusion facilitator (CDF) transporter (TC 2.A.4) family. SLC30A subfamily.</text>
</comment>
<dbReference type="Proteomes" id="UP001470230">
    <property type="component" value="Unassembled WGS sequence"/>
</dbReference>
<evidence type="ECO:0000256" key="3">
    <source>
        <dbReference type="ARBA" id="ARBA00022448"/>
    </source>
</evidence>
<evidence type="ECO:0000259" key="9">
    <source>
        <dbReference type="Pfam" id="PF01545"/>
    </source>
</evidence>
<feature type="transmembrane region" description="Helical" evidence="8">
    <location>
        <begin position="111"/>
        <end position="130"/>
    </location>
</feature>
<reference evidence="11 12" key="1">
    <citation type="submission" date="2024-04" db="EMBL/GenBank/DDBJ databases">
        <title>Tritrichomonas musculus Genome.</title>
        <authorList>
            <person name="Alves-Ferreira E."/>
            <person name="Grigg M."/>
            <person name="Lorenzi H."/>
            <person name="Galac M."/>
        </authorList>
    </citation>
    <scope>NUCLEOTIDE SEQUENCE [LARGE SCALE GENOMIC DNA]</scope>
    <source>
        <strain evidence="11 12">EAF2021</strain>
    </source>
</reference>
<organism evidence="11 12">
    <name type="scientific">Tritrichomonas musculus</name>
    <dbReference type="NCBI Taxonomy" id="1915356"/>
    <lineage>
        <taxon>Eukaryota</taxon>
        <taxon>Metamonada</taxon>
        <taxon>Parabasalia</taxon>
        <taxon>Tritrichomonadida</taxon>
        <taxon>Tritrichomonadidae</taxon>
        <taxon>Tritrichomonas</taxon>
    </lineage>
</organism>
<evidence type="ECO:0000256" key="2">
    <source>
        <dbReference type="ARBA" id="ARBA00008873"/>
    </source>
</evidence>
<evidence type="ECO:0000256" key="7">
    <source>
        <dbReference type="ARBA" id="ARBA00023136"/>
    </source>
</evidence>
<evidence type="ECO:0000256" key="1">
    <source>
        <dbReference type="ARBA" id="ARBA00004141"/>
    </source>
</evidence>
<feature type="domain" description="Cation efflux protein cytoplasmic" evidence="10">
    <location>
        <begin position="311"/>
        <end position="382"/>
    </location>
</feature>
<feature type="transmembrane region" description="Helical" evidence="8">
    <location>
        <begin position="212"/>
        <end position="233"/>
    </location>
</feature>
<evidence type="ECO:0000256" key="6">
    <source>
        <dbReference type="ARBA" id="ARBA00022989"/>
    </source>
</evidence>
<keyword evidence="5" id="KW-0862">Zinc</keyword>
<dbReference type="EMBL" id="JAPFFF010000023">
    <property type="protein sequence ID" value="KAK8852658.1"/>
    <property type="molecule type" value="Genomic_DNA"/>
</dbReference>
<evidence type="ECO:0000256" key="4">
    <source>
        <dbReference type="ARBA" id="ARBA00022692"/>
    </source>
</evidence>
<evidence type="ECO:0000256" key="8">
    <source>
        <dbReference type="SAM" id="Phobius"/>
    </source>
</evidence>
<evidence type="ECO:0000313" key="12">
    <source>
        <dbReference type="Proteomes" id="UP001470230"/>
    </source>
</evidence>
<feature type="domain" description="Cation efflux protein transmembrane" evidence="9">
    <location>
        <begin position="111"/>
        <end position="303"/>
    </location>
</feature>
<protein>
    <submittedName>
        <fullName evidence="11">Zinc resistance conferring protein</fullName>
    </submittedName>
</protein>
<keyword evidence="4 8" id="KW-0812">Transmembrane</keyword>
<evidence type="ECO:0000259" key="10">
    <source>
        <dbReference type="Pfam" id="PF16916"/>
    </source>
</evidence>
<dbReference type="SUPFAM" id="SSF161111">
    <property type="entry name" value="Cation efflux protein transmembrane domain-like"/>
    <property type="match status" value="1"/>
</dbReference>
<dbReference type="InterPro" id="IPR027469">
    <property type="entry name" value="Cation_efflux_TMD_sf"/>
</dbReference>
<gene>
    <name evidence="11" type="ORF">M9Y10_017647</name>
</gene>
<dbReference type="PANTHER" id="PTHR45820">
    <property type="entry name" value="FI23527P1"/>
    <property type="match status" value="1"/>
</dbReference>
<feature type="transmembrane region" description="Helical" evidence="8">
    <location>
        <begin position="181"/>
        <end position="200"/>
    </location>
</feature>
<dbReference type="InterPro" id="IPR058533">
    <property type="entry name" value="Cation_efflux_TM"/>
</dbReference>
<keyword evidence="3" id="KW-0813">Transport</keyword>
<comment type="subcellular location">
    <subcellularLocation>
        <location evidence="1">Membrane</location>
        <topology evidence="1">Multi-pass membrane protein</topology>
    </subcellularLocation>
</comment>
<accession>A0ABR2HUG0</accession>
<evidence type="ECO:0000256" key="5">
    <source>
        <dbReference type="ARBA" id="ARBA00022833"/>
    </source>
</evidence>
<dbReference type="Pfam" id="PF16916">
    <property type="entry name" value="ZT_dimer"/>
    <property type="match status" value="1"/>
</dbReference>
<feature type="transmembrane region" description="Helical" evidence="8">
    <location>
        <begin position="276"/>
        <end position="297"/>
    </location>
</feature>
<sequence length="459" mass="52240">MNEDVQENNKTTNKGKKIAKEILEKMNRNSKFVKIVDQYNQNENHDCNNFIKFANLIKKSKKKTRKKLKICKKNTDVIQQKSEYSLNDINQIDDKTVINEHIKKKKSTWRLILMMILNGVFFFVELIVGITTHSLALQSDSFNMLSDEASVIIGFVVHQYSKKLSSPKMTFGYIRAETIGGLCNSVFMYAVSLTIFLNAIELFVDPHEIEHSLIFLIVGIIGLIVNLIGILVFISSDNDNIKGVFIHELGDFLGSVGVLISALIQNFSNSHLLKMYIDPVISIIIAIVLIVGTTGLFKKTIKIVAETVPADLEIEKVQKDILEKVPNIVEIHDFHIWVLAGNTNIAVMHVIIDSIDQRKNVLDLITNYLIAYGIYSTTIQIECKDDFPSIICEKSNCCAFATQYNRRNRAFKSNPIYQHLIGCQHVSILDSDYEDNYDTTYDNSEDNNINVRLNEYIEP</sequence>